<reference evidence="14" key="2">
    <citation type="submission" date="2025-09" db="UniProtKB">
        <authorList>
            <consortium name="Ensembl"/>
        </authorList>
    </citation>
    <scope>IDENTIFICATION</scope>
</reference>
<evidence type="ECO:0000256" key="8">
    <source>
        <dbReference type="ARBA" id="ARBA00023180"/>
    </source>
</evidence>
<organism evidence="14 15">
    <name type="scientific">Mastacembelus armatus</name>
    <name type="common">zig-zag eel</name>
    <dbReference type="NCBI Taxonomy" id="205130"/>
    <lineage>
        <taxon>Eukaryota</taxon>
        <taxon>Metazoa</taxon>
        <taxon>Chordata</taxon>
        <taxon>Craniata</taxon>
        <taxon>Vertebrata</taxon>
        <taxon>Euteleostomi</taxon>
        <taxon>Actinopterygii</taxon>
        <taxon>Neopterygii</taxon>
        <taxon>Teleostei</taxon>
        <taxon>Neoteleostei</taxon>
        <taxon>Acanthomorphata</taxon>
        <taxon>Anabantaria</taxon>
        <taxon>Synbranchiformes</taxon>
        <taxon>Mastacembelidae</taxon>
        <taxon>Mastacembelus</taxon>
    </lineage>
</organism>
<evidence type="ECO:0000256" key="3">
    <source>
        <dbReference type="ARBA" id="ARBA00022475"/>
    </source>
</evidence>
<dbReference type="InterPro" id="IPR018499">
    <property type="entry name" value="Tetraspanin/Peripherin"/>
</dbReference>
<keyword evidence="8" id="KW-0325">Glycoprotein</keyword>
<keyword evidence="3" id="KW-1003">Cell membrane</keyword>
<evidence type="ECO:0000256" key="9">
    <source>
        <dbReference type="ARBA" id="ARBA00056995"/>
    </source>
</evidence>
<comment type="similarity">
    <text evidence="2">Belongs to the tetraspanin (TM4SF) family.</text>
</comment>
<sequence>MIKKSYASKQPGAKHCIVTPPQLTCSSAGSTKEDAEEPGLVTSEFHQAGTNNEQDHNSWIQHQYSYSLMDYFLKYFLFLCNLVFTVLGLVVLGLGMWGLISKESFAQEKIGSIGTDPMLMFVMLGFVLTMLCLSGCVGALRENCCLLKLFSAAVLVLITIQVVVAIIAYSLQDQIGGYLRSGMLAAMVHYQDDLDLRFITDEIQSNLQCCGADNYRDWEINIYYNCSAPGVLACGVPATCCVDPLENGTVWNSQCGVGAQLLDEFTAQSVIFLGGCLGGISRWIKQHEGVIGTVAIIVLGVQILTVFITTRLLDSIQPSIPGMSSPNLSQKENQ</sequence>
<dbReference type="InParanoid" id="A0A3Q3SWA8"/>
<dbReference type="GO" id="GO:0005886">
    <property type="term" value="C:plasma membrane"/>
    <property type="evidence" value="ECO:0007669"/>
    <property type="project" value="UniProtKB-SubCell"/>
</dbReference>
<keyword evidence="5 13" id="KW-1133">Transmembrane helix</keyword>
<feature type="transmembrane region" description="Helical" evidence="13">
    <location>
        <begin position="75"/>
        <end position="97"/>
    </location>
</feature>
<dbReference type="AlphaFoldDB" id="A0A3Q3SWA8"/>
<dbReference type="SUPFAM" id="SSF48652">
    <property type="entry name" value="Tetraspanin"/>
    <property type="match status" value="1"/>
</dbReference>
<keyword evidence="15" id="KW-1185">Reference proteome</keyword>
<accession>A0A3Q3SWA8</accession>
<feature type="transmembrane region" description="Helical" evidence="13">
    <location>
        <begin position="146"/>
        <end position="171"/>
    </location>
</feature>
<dbReference type="GeneTree" id="ENSGT00940000160874"/>
<proteinExistence type="inferred from homology"/>
<dbReference type="PANTHER" id="PTHR19282">
    <property type="entry name" value="TETRASPANIN"/>
    <property type="match status" value="1"/>
</dbReference>
<evidence type="ECO:0000313" key="14">
    <source>
        <dbReference type="Ensembl" id="ENSMAMP00000031690.2"/>
    </source>
</evidence>
<dbReference type="FunFam" id="1.10.1450.10:FF:000033">
    <property type="entry name" value="Tetraspanin"/>
    <property type="match status" value="1"/>
</dbReference>
<feature type="transmembrane region" description="Helical" evidence="13">
    <location>
        <begin position="118"/>
        <end position="140"/>
    </location>
</feature>
<dbReference type="Pfam" id="PF00335">
    <property type="entry name" value="Tetraspanin"/>
    <property type="match status" value="1"/>
</dbReference>
<name>A0A3Q3SWA8_9TELE</name>
<keyword evidence="7" id="KW-1015">Disulfide bond</keyword>
<keyword evidence="6 13" id="KW-0472">Membrane</keyword>
<evidence type="ECO:0000256" key="11">
    <source>
        <dbReference type="ARBA" id="ARBA00073330"/>
    </source>
</evidence>
<evidence type="ECO:0000256" key="7">
    <source>
        <dbReference type="ARBA" id="ARBA00023157"/>
    </source>
</evidence>
<feature type="transmembrane region" description="Helical" evidence="13">
    <location>
        <begin position="290"/>
        <end position="313"/>
    </location>
</feature>
<evidence type="ECO:0000256" key="13">
    <source>
        <dbReference type="SAM" id="Phobius"/>
    </source>
</evidence>
<keyword evidence="4 13" id="KW-0812">Transmembrane</keyword>
<dbReference type="PRINTS" id="PR00259">
    <property type="entry name" value="TMFOUR"/>
</dbReference>
<evidence type="ECO:0000256" key="2">
    <source>
        <dbReference type="ARBA" id="ARBA00006840"/>
    </source>
</evidence>
<evidence type="ECO:0000256" key="10">
    <source>
        <dbReference type="ARBA" id="ARBA00065402"/>
    </source>
</evidence>
<comment type="function">
    <text evidence="9">Part of TspanC8 subgroup, composed of 6 members that interact with the transmembrane metalloprotease ADAM10. This interaction is required for ADAM10 exit from the endoplasmic reticulum and for enzymatic maturation and trafficking to the cell surface as well as substrate specificity. Different TspanC8/ADAM10 complexes have distinct substrates.</text>
</comment>
<dbReference type="GO" id="GO:0019899">
    <property type="term" value="F:enzyme binding"/>
    <property type="evidence" value="ECO:0007669"/>
    <property type="project" value="UniProtKB-ARBA"/>
</dbReference>
<protein>
    <recommendedName>
        <fullName evidence="11">Tetraspanin-10</fullName>
    </recommendedName>
    <alternativeName>
        <fullName evidence="12">Oculospanin</fullName>
    </alternativeName>
</protein>
<comment type="subcellular location">
    <subcellularLocation>
        <location evidence="1">Cell membrane</location>
        <topology evidence="1">Multi-pass membrane protein</topology>
    </subcellularLocation>
</comment>
<evidence type="ECO:0000256" key="6">
    <source>
        <dbReference type="ARBA" id="ARBA00023136"/>
    </source>
</evidence>
<dbReference type="InterPro" id="IPR008952">
    <property type="entry name" value="Tetraspanin_EC2_sf"/>
</dbReference>
<dbReference type="Ensembl" id="ENSMAMT00000032521.2">
    <property type="protein sequence ID" value="ENSMAMP00000031690.2"/>
    <property type="gene ID" value="ENSMAMG00000021161.2"/>
</dbReference>
<evidence type="ECO:0000256" key="4">
    <source>
        <dbReference type="ARBA" id="ARBA00022692"/>
    </source>
</evidence>
<evidence type="ECO:0000256" key="5">
    <source>
        <dbReference type="ARBA" id="ARBA00022989"/>
    </source>
</evidence>
<evidence type="ECO:0000313" key="15">
    <source>
        <dbReference type="Proteomes" id="UP000261640"/>
    </source>
</evidence>
<evidence type="ECO:0000256" key="1">
    <source>
        <dbReference type="ARBA" id="ARBA00004651"/>
    </source>
</evidence>
<dbReference type="Gene3D" id="1.10.1450.10">
    <property type="entry name" value="Tetraspanin"/>
    <property type="match status" value="1"/>
</dbReference>
<dbReference type="Proteomes" id="UP000261640">
    <property type="component" value="Unplaced"/>
</dbReference>
<dbReference type="CDD" id="cd03167">
    <property type="entry name" value="oculospanin_like_LEL"/>
    <property type="match status" value="1"/>
</dbReference>
<dbReference type="PANTHER" id="PTHR19282:SF550">
    <property type="entry name" value="TETRASPANIN-10"/>
    <property type="match status" value="1"/>
</dbReference>
<evidence type="ECO:0000256" key="12">
    <source>
        <dbReference type="ARBA" id="ARBA00083961"/>
    </source>
</evidence>
<reference evidence="14" key="1">
    <citation type="submission" date="2025-08" db="UniProtKB">
        <authorList>
            <consortium name="Ensembl"/>
        </authorList>
    </citation>
    <scope>IDENTIFICATION</scope>
</reference>
<comment type="subunit">
    <text evidence="10">Interacts with ADAM10.</text>
</comment>